<dbReference type="EMBL" id="JAESVG020000005">
    <property type="protein sequence ID" value="KAG8627479.1"/>
    <property type="molecule type" value="Genomic_DNA"/>
</dbReference>
<dbReference type="Proteomes" id="UP000809789">
    <property type="component" value="Unassembled WGS sequence"/>
</dbReference>
<dbReference type="AlphaFoldDB" id="A0A8K0PJ87"/>
<proteinExistence type="predicted"/>
<accession>A0A8K0PJ87</accession>
<protein>
    <submittedName>
        <fullName evidence="1">Uncharacterized protein</fullName>
    </submittedName>
</protein>
<dbReference type="OrthoDB" id="2496295at2759"/>
<evidence type="ECO:0000313" key="1">
    <source>
        <dbReference type="EMBL" id="KAG8627479.1"/>
    </source>
</evidence>
<reference evidence="1" key="1">
    <citation type="submission" date="2021-07" db="EMBL/GenBank/DDBJ databases">
        <title>Elsinoe batatas strain:CRI-CJ2 Genome sequencing and assembly.</title>
        <authorList>
            <person name="Huang L."/>
        </authorList>
    </citation>
    <scope>NUCLEOTIDE SEQUENCE</scope>
    <source>
        <strain evidence="1">CRI-CJ2</strain>
    </source>
</reference>
<sequence>MLVMVIMRDKDVVSTLLKKSLFSHGAQGNAGIKDRLSLLLNNCMQRQGDPKSASMLSAACRAVHQRLVQEDYKDVPDRWSTARMKRIFDPSDDDLAFIAYCSCYVGDSIIFNDLIGRMGYLIPPFMQTFATVLAPKVLTDFEQSLSTLGTKNDGPWQKLLNAVIFEQTWRLRCSEPSAYAALPIVERWSDTFFERASQHGAMGEDDGVSLAVWAKNRRAPVLRQSVLPLLERVQPRPQFVIGFLAESQRQPGTAWGERLDHLEFTRLLSRALHQLSPPVTTSASNPATVCDPREPAPLWARDLDWRNWSTLLDVTLLTQEWGLAGLLIETLTSYVLDLARSAPDIHPSFTLPFLGVTSWISSRGIQNPNHFFPTLSKCYRRLLRSCINHYLGESPPGIDNSMESLNCDCEICYEVNDFLEDAEETVLKLVDMCKQDRFHLHQQLDDTDCTHETSHAGDIVLVIRKPVATGANDFKAWQTRQELLERYLQPGVFMDHAFLRMILGAAYEDAVSMEVIDTDRHQDHSHASGDVQSTTSKMAPPIALPAAVIPAKRRFEEELDVVDLTGT</sequence>
<organism evidence="1 2">
    <name type="scientific">Elsinoe batatas</name>
    <dbReference type="NCBI Taxonomy" id="2601811"/>
    <lineage>
        <taxon>Eukaryota</taxon>
        <taxon>Fungi</taxon>
        <taxon>Dikarya</taxon>
        <taxon>Ascomycota</taxon>
        <taxon>Pezizomycotina</taxon>
        <taxon>Dothideomycetes</taxon>
        <taxon>Dothideomycetidae</taxon>
        <taxon>Myriangiales</taxon>
        <taxon>Elsinoaceae</taxon>
        <taxon>Elsinoe</taxon>
    </lineage>
</organism>
<evidence type="ECO:0000313" key="2">
    <source>
        <dbReference type="Proteomes" id="UP000809789"/>
    </source>
</evidence>
<name>A0A8K0PJ87_9PEZI</name>
<keyword evidence="2" id="KW-1185">Reference proteome</keyword>
<comment type="caution">
    <text evidence="1">The sequence shown here is derived from an EMBL/GenBank/DDBJ whole genome shotgun (WGS) entry which is preliminary data.</text>
</comment>
<gene>
    <name evidence="1" type="ORF">KVT40_004962</name>
</gene>